<dbReference type="AlphaFoldDB" id="A0A6C0ANH3"/>
<organism evidence="2">
    <name type="scientific">viral metagenome</name>
    <dbReference type="NCBI Taxonomy" id="1070528"/>
    <lineage>
        <taxon>unclassified sequences</taxon>
        <taxon>metagenomes</taxon>
        <taxon>organismal metagenomes</taxon>
    </lineage>
</organism>
<protein>
    <submittedName>
        <fullName evidence="2">Uncharacterized protein</fullName>
    </submittedName>
</protein>
<keyword evidence="1" id="KW-0472">Membrane</keyword>
<name>A0A6C0ANH3_9ZZZZ</name>
<feature type="transmembrane region" description="Helical" evidence="1">
    <location>
        <begin position="20"/>
        <end position="46"/>
    </location>
</feature>
<evidence type="ECO:0000313" key="2">
    <source>
        <dbReference type="EMBL" id="QHS80845.1"/>
    </source>
</evidence>
<evidence type="ECO:0000256" key="1">
    <source>
        <dbReference type="SAM" id="Phobius"/>
    </source>
</evidence>
<keyword evidence="1" id="KW-0812">Transmembrane</keyword>
<proteinExistence type="predicted"/>
<accession>A0A6C0ANH3</accession>
<keyword evidence="1" id="KW-1133">Transmembrane helix</keyword>
<feature type="transmembrane region" description="Helical" evidence="1">
    <location>
        <begin position="58"/>
        <end position="76"/>
    </location>
</feature>
<dbReference type="EMBL" id="MN740722">
    <property type="protein sequence ID" value="QHS80845.1"/>
    <property type="molecule type" value="Genomic_DNA"/>
</dbReference>
<reference evidence="2" key="1">
    <citation type="journal article" date="2020" name="Nature">
        <title>Giant virus diversity and host interactions through global metagenomics.</title>
        <authorList>
            <person name="Schulz F."/>
            <person name="Roux S."/>
            <person name="Paez-Espino D."/>
            <person name="Jungbluth S."/>
            <person name="Walsh D.A."/>
            <person name="Denef V.J."/>
            <person name="McMahon K.D."/>
            <person name="Konstantinidis K.T."/>
            <person name="Eloe-Fadrosh E.A."/>
            <person name="Kyrpides N.C."/>
            <person name="Woyke T."/>
        </authorList>
    </citation>
    <scope>NUCLEOTIDE SEQUENCE</scope>
    <source>
        <strain evidence="2">GVMAG-S-1091796-13</strain>
    </source>
</reference>
<sequence length="77" mass="8219">MFVEVKFNVPTVIPVASIDPVLTAVATTFVVNKVATVAVVTLALVACKLAEVRPVDRFNVPALTLVATTFVDVMFVE</sequence>